<proteinExistence type="predicted"/>
<sequence length="199" mass="21927">MSASAPGFNQRLRQLGPRQRQAFMAALCERLLPNYALYAENSGHGDVRGLRVILDLVWESLAVREAKIDFERQADKLAELEPPASDDSFGARRALEAVVALSALLDTLRGDAEEAVFEVSLSSRGGVRAFIELSEGEEDDARLAELVRTHPLMEDEQAFQGEVLDSVERHPLDRDTLKALRQLGRNDGISNLGLSLDDA</sequence>
<evidence type="ECO:0000313" key="2">
    <source>
        <dbReference type="Proteomes" id="UP001251374"/>
    </source>
</evidence>
<comment type="caution">
    <text evidence="1">The sequence shown here is derived from an EMBL/GenBank/DDBJ whole genome shotgun (WGS) entry which is preliminary data.</text>
</comment>
<dbReference type="EMBL" id="JARWAM010000005">
    <property type="protein sequence ID" value="MDR5905407.1"/>
    <property type="molecule type" value="Genomic_DNA"/>
</dbReference>
<dbReference type="Proteomes" id="UP001251374">
    <property type="component" value="Unassembled WGS sequence"/>
</dbReference>
<dbReference type="Gene3D" id="1.20.1590.10">
    <property type="entry name" value="YP_001051499.1 domain like"/>
    <property type="match status" value="1"/>
</dbReference>
<evidence type="ECO:0000313" key="1">
    <source>
        <dbReference type="EMBL" id="MDR5905407.1"/>
    </source>
</evidence>
<dbReference type="InterPro" id="IPR023381">
    <property type="entry name" value="YP001051499.1-like_dom_sf"/>
</dbReference>
<dbReference type="RefSeq" id="WP_309719895.1">
    <property type="nucleotide sequence ID" value="NZ_JARWAM010000005.1"/>
</dbReference>
<protein>
    <submittedName>
        <fullName evidence="1">YjaG family protein</fullName>
    </submittedName>
</protein>
<dbReference type="Pfam" id="PF04222">
    <property type="entry name" value="DUF416"/>
    <property type="match status" value="1"/>
</dbReference>
<name>A0ABU1HD48_9GAMM</name>
<accession>A0ABU1HD48</accession>
<reference evidence="1 2" key="1">
    <citation type="submission" date="2023-04" db="EMBL/GenBank/DDBJ databases">
        <title>A long-awaited taxogenomic arrangement of the family Halomonadaceae.</title>
        <authorList>
            <person name="De La Haba R."/>
            <person name="Chuvochina M."/>
            <person name="Wittouck S."/>
            <person name="Arahal D.R."/>
            <person name="Sanchez-Porro C."/>
            <person name="Hugenholtz P."/>
            <person name="Ventosa A."/>
        </authorList>
    </citation>
    <scope>NUCLEOTIDE SEQUENCE [LARGE SCALE GENOMIC DNA]</scope>
    <source>
        <strain evidence="1 2">DSM 26770</strain>
    </source>
</reference>
<keyword evidence="2" id="KW-1185">Reference proteome</keyword>
<organism evidence="1 2">
    <name type="scientific">Franzmannia qiaohouensis</name>
    <dbReference type="NCBI Taxonomy" id="1329370"/>
    <lineage>
        <taxon>Bacteria</taxon>
        <taxon>Pseudomonadati</taxon>
        <taxon>Pseudomonadota</taxon>
        <taxon>Gammaproteobacteria</taxon>
        <taxon>Oceanospirillales</taxon>
        <taxon>Halomonadaceae</taxon>
        <taxon>Franzmannia</taxon>
    </lineage>
</organism>
<gene>
    <name evidence="1" type="ORF">QC821_09000</name>
</gene>
<dbReference type="InterPro" id="IPR007338">
    <property type="entry name" value="DUF416"/>
</dbReference>